<organism evidence="7 8">
    <name type="scientific">Pseudonocardia zijingensis</name>
    <dbReference type="NCBI Taxonomy" id="153376"/>
    <lineage>
        <taxon>Bacteria</taxon>
        <taxon>Bacillati</taxon>
        <taxon>Actinomycetota</taxon>
        <taxon>Actinomycetes</taxon>
        <taxon>Pseudonocardiales</taxon>
        <taxon>Pseudonocardiaceae</taxon>
        <taxon>Pseudonocardia</taxon>
    </lineage>
</organism>
<dbReference type="Gene3D" id="1.10.150.120">
    <property type="entry name" value="[2Fe-2S]-binding domain"/>
    <property type="match status" value="1"/>
</dbReference>
<feature type="domain" description="2Fe-2S ferredoxin-type" evidence="6">
    <location>
        <begin position="2"/>
        <end position="78"/>
    </location>
</feature>
<keyword evidence="8" id="KW-1185">Reference proteome</keyword>
<dbReference type="InterPro" id="IPR051452">
    <property type="entry name" value="Diverse_Oxidoreductases"/>
</dbReference>
<sequence>MVRIITTVDGARHDDDVEARLLLVHYLRDQLGRTGTPIGCDTSNCGACTVLIDGYSAKSCTVLAVQVDGREVTTVQGLADGDLHPVQKAFHEEHGLQCGFCTPGMIIAAIDLLSDNPDPSDGEVRRGMEGNLCRCTGYHNIVKAVRAASADLRATAQGPAPVEPAPEHAVVRA</sequence>
<evidence type="ECO:0000259" key="6">
    <source>
        <dbReference type="PROSITE" id="PS51085"/>
    </source>
</evidence>
<keyword evidence="2" id="KW-0479">Metal-binding</keyword>
<evidence type="ECO:0000256" key="3">
    <source>
        <dbReference type="ARBA" id="ARBA00023002"/>
    </source>
</evidence>
<dbReference type="PANTHER" id="PTHR44379">
    <property type="entry name" value="OXIDOREDUCTASE WITH IRON-SULFUR SUBUNIT"/>
    <property type="match status" value="1"/>
</dbReference>
<evidence type="ECO:0000313" key="7">
    <source>
        <dbReference type="EMBL" id="GAA0923681.1"/>
    </source>
</evidence>
<evidence type="ECO:0000256" key="5">
    <source>
        <dbReference type="ARBA" id="ARBA00023014"/>
    </source>
</evidence>
<evidence type="ECO:0000256" key="4">
    <source>
        <dbReference type="ARBA" id="ARBA00023004"/>
    </source>
</evidence>
<name>A0ABN1P838_9PSEU</name>
<dbReference type="InterPro" id="IPR012675">
    <property type="entry name" value="Beta-grasp_dom_sf"/>
</dbReference>
<protein>
    <submittedName>
        <fullName evidence="7">(2Fe-2S)-binding protein</fullName>
    </submittedName>
</protein>
<dbReference type="Pfam" id="PF01799">
    <property type="entry name" value="Fer2_2"/>
    <property type="match status" value="1"/>
</dbReference>
<dbReference type="EMBL" id="BAAAHP010000018">
    <property type="protein sequence ID" value="GAA0923681.1"/>
    <property type="molecule type" value="Genomic_DNA"/>
</dbReference>
<comment type="caution">
    <text evidence="7">The sequence shown here is derived from an EMBL/GenBank/DDBJ whole genome shotgun (WGS) entry which is preliminary data.</text>
</comment>
<dbReference type="Pfam" id="PF00111">
    <property type="entry name" value="Fer2"/>
    <property type="match status" value="1"/>
</dbReference>
<dbReference type="InterPro" id="IPR036884">
    <property type="entry name" value="2Fe-2S-bd_dom_sf"/>
</dbReference>
<dbReference type="PROSITE" id="PS51085">
    <property type="entry name" value="2FE2S_FER_2"/>
    <property type="match status" value="1"/>
</dbReference>
<reference evidence="7 8" key="1">
    <citation type="journal article" date="2019" name="Int. J. Syst. Evol. Microbiol.">
        <title>The Global Catalogue of Microorganisms (GCM) 10K type strain sequencing project: providing services to taxonomists for standard genome sequencing and annotation.</title>
        <authorList>
            <consortium name="The Broad Institute Genomics Platform"/>
            <consortium name="The Broad Institute Genome Sequencing Center for Infectious Disease"/>
            <person name="Wu L."/>
            <person name="Ma J."/>
        </authorList>
    </citation>
    <scope>NUCLEOTIDE SEQUENCE [LARGE SCALE GENOMIC DNA]</scope>
    <source>
        <strain evidence="7 8">JCM 11117</strain>
    </source>
</reference>
<keyword evidence="1" id="KW-0001">2Fe-2S</keyword>
<evidence type="ECO:0000313" key="8">
    <source>
        <dbReference type="Proteomes" id="UP001499967"/>
    </source>
</evidence>
<gene>
    <name evidence="7" type="ORF">GCM10009559_07980</name>
</gene>
<keyword evidence="3" id="KW-0560">Oxidoreductase</keyword>
<dbReference type="InterPro" id="IPR036010">
    <property type="entry name" value="2Fe-2S_ferredoxin-like_sf"/>
</dbReference>
<dbReference type="RefSeq" id="WP_343938982.1">
    <property type="nucleotide sequence ID" value="NZ_BAAAHP010000018.1"/>
</dbReference>
<accession>A0ABN1P838</accession>
<dbReference type="InterPro" id="IPR001041">
    <property type="entry name" value="2Fe-2S_ferredoxin-type"/>
</dbReference>
<dbReference type="SUPFAM" id="SSF47741">
    <property type="entry name" value="CO dehydrogenase ISP C-domain like"/>
    <property type="match status" value="1"/>
</dbReference>
<keyword evidence="5" id="KW-0411">Iron-sulfur</keyword>
<evidence type="ECO:0000256" key="2">
    <source>
        <dbReference type="ARBA" id="ARBA00022723"/>
    </source>
</evidence>
<dbReference type="Gene3D" id="3.10.20.30">
    <property type="match status" value="1"/>
</dbReference>
<dbReference type="InterPro" id="IPR002888">
    <property type="entry name" value="2Fe-2S-bd"/>
</dbReference>
<dbReference type="Proteomes" id="UP001499967">
    <property type="component" value="Unassembled WGS sequence"/>
</dbReference>
<dbReference type="PANTHER" id="PTHR44379:SF5">
    <property type="entry name" value="OXIDOREDUCTASE WITH IRON-SULFUR SUBUNIT"/>
    <property type="match status" value="1"/>
</dbReference>
<evidence type="ECO:0000256" key="1">
    <source>
        <dbReference type="ARBA" id="ARBA00022714"/>
    </source>
</evidence>
<dbReference type="SUPFAM" id="SSF54292">
    <property type="entry name" value="2Fe-2S ferredoxin-like"/>
    <property type="match status" value="1"/>
</dbReference>
<proteinExistence type="predicted"/>
<keyword evidence="4" id="KW-0408">Iron</keyword>